<dbReference type="EMBL" id="JAFKCU010000006">
    <property type="protein sequence ID" value="MBN7817685.1"/>
    <property type="molecule type" value="Genomic_DNA"/>
</dbReference>
<dbReference type="Gene3D" id="1.10.287.1260">
    <property type="match status" value="1"/>
</dbReference>
<evidence type="ECO:0000256" key="4">
    <source>
        <dbReference type="ARBA" id="ARBA00022692"/>
    </source>
</evidence>
<comment type="similarity">
    <text evidence="2">Belongs to the MscS (TC 1.A.23) family.</text>
</comment>
<evidence type="ECO:0000256" key="2">
    <source>
        <dbReference type="ARBA" id="ARBA00008017"/>
    </source>
</evidence>
<gene>
    <name evidence="10" type="ORF">J0A69_19740</name>
</gene>
<proteinExistence type="inferred from homology"/>
<dbReference type="SUPFAM" id="SSF50182">
    <property type="entry name" value="Sm-like ribonucleoproteins"/>
    <property type="match status" value="1"/>
</dbReference>
<feature type="transmembrane region" description="Helical" evidence="7">
    <location>
        <begin position="87"/>
        <end position="111"/>
    </location>
</feature>
<evidence type="ECO:0000259" key="9">
    <source>
        <dbReference type="Pfam" id="PF21082"/>
    </source>
</evidence>
<name>A0ABS3CKR0_9BACT</name>
<evidence type="ECO:0000256" key="1">
    <source>
        <dbReference type="ARBA" id="ARBA00004651"/>
    </source>
</evidence>
<dbReference type="Gene3D" id="3.30.70.100">
    <property type="match status" value="1"/>
</dbReference>
<dbReference type="Gene3D" id="2.30.30.60">
    <property type="match status" value="1"/>
</dbReference>
<evidence type="ECO:0000256" key="3">
    <source>
        <dbReference type="ARBA" id="ARBA00022475"/>
    </source>
</evidence>
<evidence type="ECO:0000259" key="8">
    <source>
        <dbReference type="Pfam" id="PF00924"/>
    </source>
</evidence>
<dbReference type="InterPro" id="IPR045275">
    <property type="entry name" value="MscS_archaea/bacteria_type"/>
</dbReference>
<feature type="transmembrane region" description="Helical" evidence="7">
    <location>
        <begin position="166"/>
        <end position="192"/>
    </location>
</feature>
<dbReference type="InterPro" id="IPR011066">
    <property type="entry name" value="MscS_channel_C_sf"/>
</dbReference>
<keyword evidence="6 7" id="KW-0472">Membrane</keyword>
<evidence type="ECO:0000313" key="11">
    <source>
        <dbReference type="Proteomes" id="UP000664480"/>
    </source>
</evidence>
<reference evidence="10 11" key="1">
    <citation type="submission" date="2021-03" db="EMBL/GenBank/DDBJ databases">
        <title>novel species isolated from a fishpond in China.</title>
        <authorList>
            <person name="Lu H."/>
            <person name="Cai Z."/>
        </authorList>
    </citation>
    <scope>NUCLEOTIDE SEQUENCE [LARGE SCALE GENOMIC DNA]</scope>
    <source>
        <strain evidence="10 11">YJ13C</strain>
    </source>
</reference>
<dbReference type="RefSeq" id="WP_206588345.1">
    <property type="nucleotide sequence ID" value="NZ_JAFKCU010000006.1"/>
</dbReference>
<keyword evidence="5 7" id="KW-1133">Transmembrane helix</keyword>
<dbReference type="InterPro" id="IPR023408">
    <property type="entry name" value="MscS_beta-dom_sf"/>
</dbReference>
<comment type="caution">
    <text evidence="10">The sequence shown here is derived from an EMBL/GenBank/DDBJ whole genome shotgun (WGS) entry which is preliminary data.</text>
</comment>
<evidence type="ECO:0000256" key="7">
    <source>
        <dbReference type="SAM" id="Phobius"/>
    </source>
</evidence>
<feature type="transmembrane region" description="Helical" evidence="7">
    <location>
        <begin position="131"/>
        <end position="154"/>
    </location>
</feature>
<feature type="domain" description="Mechanosensitive ion channel MscS" evidence="8">
    <location>
        <begin position="180"/>
        <end position="240"/>
    </location>
</feature>
<keyword evidence="3" id="KW-1003">Cell membrane</keyword>
<dbReference type="Pfam" id="PF21082">
    <property type="entry name" value="MS_channel_3rd"/>
    <property type="match status" value="1"/>
</dbReference>
<dbReference type="Proteomes" id="UP000664480">
    <property type="component" value="Unassembled WGS sequence"/>
</dbReference>
<sequence length="377" mass="43095">MEFLTVYKQTIIFTIIVLAVFLTLRFLTQQLHATLEKRFRKKHPGEEPIIIHLIQKILNALWIVLGIMALAYIFIDEEQFKGATRNIFIILYIGIVAVVTLVIASLTQTWFKRSIEDKITQNQDPTSYYFLRYLAIFAVHFIGIVLASLALPLLKGVAQTALGGAGVLAVIAGIASQEALANLVGGLFIISFKPFRIGDIIKLDETKVGTVTDITLRNMVIKNYQNKMIVIPNSFINREKLVDYDLGDRMCCQWIEVGISYSSDIDLAKHIMREECEVHPNLIDYRTEFDKYKNVKKVIVRIISLGESAVTIRAWAWAANFKEAFEMKCDLYESIKKRFEKEGIDIPFPHRTMVFKENKMEFLKFGLSHEVRSSEAS</sequence>
<evidence type="ECO:0000256" key="5">
    <source>
        <dbReference type="ARBA" id="ARBA00022989"/>
    </source>
</evidence>
<comment type="subcellular location">
    <subcellularLocation>
        <location evidence="1">Cell membrane</location>
        <topology evidence="1">Multi-pass membrane protein</topology>
    </subcellularLocation>
</comment>
<dbReference type="PANTHER" id="PTHR30221">
    <property type="entry name" value="SMALL-CONDUCTANCE MECHANOSENSITIVE CHANNEL"/>
    <property type="match status" value="1"/>
</dbReference>
<accession>A0ABS3CKR0</accession>
<evidence type="ECO:0000256" key="6">
    <source>
        <dbReference type="ARBA" id="ARBA00023136"/>
    </source>
</evidence>
<feature type="transmembrane region" description="Helical" evidence="7">
    <location>
        <begin position="6"/>
        <end position="28"/>
    </location>
</feature>
<evidence type="ECO:0000313" key="10">
    <source>
        <dbReference type="EMBL" id="MBN7817685.1"/>
    </source>
</evidence>
<dbReference type="Pfam" id="PF00924">
    <property type="entry name" value="MS_channel_2nd"/>
    <property type="match status" value="1"/>
</dbReference>
<keyword evidence="4 7" id="KW-0812">Transmembrane</keyword>
<dbReference type="SUPFAM" id="SSF82689">
    <property type="entry name" value="Mechanosensitive channel protein MscS (YggB), C-terminal domain"/>
    <property type="match status" value="1"/>
</dbReference>
<dbReference type="InterPro" id="IPR010920">
    <property type="entry name" value="LSM_dom_sf"/>
</dbReference>
<keyword evidence="11" id="KW-1185">Reference proteome</keyword>
<feature type="domain" description="Mechanosensitive ion channel MscS C-terminal" evidence="9">
    <location>
        <begin position="256"/>
        <end position="346"/>
    </location>
</feature>
<feature type="transmembrane region" description="Helical" evidence="7">
    <location>
        <begin position="49"/>
        <end position="75"/>
    </location>
</feature>
<dbReference type="PANTHER" id="PTHR30221:SF1">
    <property type="entry name" value="SMALL-CONDUCTANCE MECHANOSENSITIVE CHANNEL"/>
    <property type="match status" value="1"/>
</dbReference>
<organism evidence="10 11">
    <name type="scientific">Algoriphagus pacificus</name>
    <dbReference type="NCBI Taxonomy" id="2811234"/>
    <lineage>
        <taxon>Bacteria</taxon>
        <taxon>Pseudomonadati</taxon>
        <taxon>Bacteroidota</taxon>
        <taxon>Cytophagia</taxon>
        <taxon>Cytophagales</taxon>
        <taxon>Cyclobacteriaceae</taxon>
        <taxon>Algoriphagus</taxon>
    </lineage>
</organism>
<protein>
    <submittedName>
        <fullName evidence="10">Mechanosensitive ion channel family protein</fullName>
    </submittedName>
</protein>
<dbReference type="InterPro" id="IPR049278">
    <property type="entry name" value="MS_channel_C"/>
</dbReference>
<dbReference type="InterPro" id="IPR006685">
    <property type="entry name" value="MscS_channel_2nd"/>
</dbReference>